<evidence type="ECO:0000256" key="1">
    <source>
        <dbReference type="ARBA" id="ARBA00009547"/>
    </source>
</evidence>
<dbReference type="GO" id="GO:0016616">
    <property type="term" value="F:oxidoreductase activity, acting on the CH-OH group of donors, NAD or NADP as acceptor"/>
    <property type="evidence" value="ECO:0007669"/>
    <property type="project" value="InterPro"/>
</dbReference>
<dbReference type="SMART" id="SM00829">
    <property type="entry name" value="PKS_ER"/>
    <property type="match status" value="1"/>
</dbReference>
<organism evidence="12 13">
    <name type="scientific">Phytophthora lilii</name>
    <dbReference type="NCBI Taxonomy" id="2077276"/>
    <lineage>
        <taxon>Eukaryota</taxon>
        <taxon>Sar</taxon>
        <taxon>Stramenopiles</taxon>
        <taxon>Oomycota</taxon>
        <taxon>Peronosporomycetes</taxon>
        <taxon>Peronosporales</taxon>
        <taxon>Peronosporaceae</taxon>
        <taxon>Phytophthora</taxon>
    </lineage>
</organism>
<feature type="chain" id="PRO_5040767773" evidence="10">
    <location>
        <begin position="17"/>
        <end position="662"/>
    </location>
</feature>
<dbReference type="SUPFAM" id="SSF50129">
    <property type="entry name" value="GroES-like"/>
    <property type="match status" value="1"/>
</dbReference>
<evidence type="ECO:0000256" key="5">
    <source>
        <dbReference type="ARBA" id="ARBA00022801"/>
    </source>
</evidence>
<feature type="signal peptide" evidence="10">
    <location>
        <begin position="1"/>
        <end position="16"/>
    </location>
</feature>
<keyword evidence="6" id="KW-0862">Zinc</keyword>
<feature type="domain" description="Enoyl reductase (ER)" evidence="11">
    <location>
        <begin position="358"/>
        <end position="660"/>
    </location>
</feature>
<dbReference type="InterPro" id="IPR036291">
    <property type="entry name" value="NAD(P)-bd_dom_sf"/>
</dbReference>
<dbReference type="GO" id="GO:0004519">
    <property type="term" value="F:endonuclease activity"/>
    <property type="evidence" value="ECO:0007669"/>
    <property type="project" value="UniProtKB-KW"/>
</dbReference>
<keyword evidence="2" id="KW-0540">Nuclease</keyword>
<evidence type="ECO:0000256" key="9">
    <source>
        <dbReference type="ARBA" id="ARBA00023180"/>
    </source>
</evidence>
<reference evidence="12" key="1">
    <citation type="submission" date="2023-04" db="EMBL/GenBank/DDBJ databases">
        <title>Phytophthora lilii NBRC 32176.</title>
        <authorList>
            <person name="Ichikawa N."/>
            <person name="Sato H."/>
            <person name="Tonouchi N."/>
        </authorList>
    </citation>
    <scope>NUCLEOTIDE SEQUENCE</scope>
    <source>
        <strain evidence="12">NBRC 32176</strain>
    </source>
</reference>
<keyword evidence="9" id="KW-0325">Glycoprotein</keyword>
<accession>A0A9W6WNR6</accession>
<gene>
    <name evidence="12" type="ORF">Plil01_000086300</name>
</gene>
<keyword evidence="10" id="KW-0732">Signal</keyword>
<proteinExistence type="inferred from homology"/>
<dbReference type="Gene3D" id="1.10.575.10">
    <property type="entry name" value="P1 Nuclease"/>
    <property type="match status" value="1"/>
</dbReference>
<evidence type="ECO:0000256" key="4">
    <source>
        <dbReference type="ARBA" id="ARBA00022759"/>
    </source>
</evidence>
<dbReference type="GO" id="GO:0016788">
    <property type="term" value="F:hydrolase activity, acting on ester bonds"/>
    <property type="evidence" value="ECO:0007669"/>
    <property type="project" value="InterPro"/>
</dbReference>
<dbReference type="GO" id="GO:0003676">
    <property type="term" value="F:nucleic acid binding"/>
    <property type="evidence" value="ECO:0007669"/>
    <property type="project" value="InterPro"/>
</dbReference>
<keyword evidence="7" id="KW-0560">Oxidoreductase</keyword>
<evidence type="ECO:0000256" key="3">
    <source>
        <dbReference type="ARBA" id="ARBA00022723"/>
    </source>
</evidence>
<evidence type="ECO:0000313" key="12">
    <source>
        <dbReference type="EMBL" id="GMF10009.1"/>
    </source>
</evidence>
<comment type="caution">
    <text evidence="12">The sequence shown here is derived from an EMBL/GenBank/DDBJ whole genome shotgun (WGS) entry which is preliminary data.</text>
</comment>
<dbReference type="InterPro" id="IPR011032">
    <property type="entry name" value="GroES-like_sf"/>
</dbReference>
<evidence type="ECO:0000256" key="8">
    <source>
        <dbReference type="ARBA" id="ARBA00023157"/>
    </source>
</evidence>
<dbReference type="PANTHER" id="PTHR42683">
    <property type="entry name" value="ALDEHYDE REDUCTASE"/>
    <property type="match status" value="1"/>
</dbReference>
<keyword evidence="5" id="KW-0378">Hydrolase</keyword>
<keyword evidence="8" id="KW-1015">Disulfide bond</keyword>
<evidence type="ECO:0000256" key="7">
    <source>
        <dbReference type="ARBA" id="ARBA00023002"/>
    </source>
</evidence>
<protein>
    <submittedName>
        <fullName evidence="12">Unnamed protein product</fullName>
    </submittedName>
</protein>
<dbReference type="InterPro" id="IPR020843">
    <property type="entry name" value="ER"/>
</dbReference>
<dbReference type="SUPFAM" id="SSF51735">
    <property type="entry name" value="NAD(P)-binding Rossmann-fold domains"/>
    <property type="match status" value="1"/>
</dbReference>
<dbReference type="SUPFAM" id="SSF48537">
    <property type="entry name" value="Phospholipase C/P1 nuclease"/>
    <property type="match status" value="1"/>
</dbReference>
<dbReference type="InterPro" id="IPR013154">
    <property type="entry name" value="ADH-like_N"/>
</dbReference>
<name>A0A9W6WNR6_9STRA</name>
<dbReference type="OrthoDB" id="441446at2759"/>
<dbReference type="InterPro" id="IPR002328">
    <property type="entry name" value="ADH_Zn_CS"/>
</dbReference>
<dbReference type="EMBL" id="BSXW01000026">
    <property type="protein sequence ID" value="GMF10009.1"/>
    <property type="molecule type" value="Genomic_DNA"/>
</dbReference>
<dbReference type="PROSITE" id="PS00059">
    <property type="entry name" value="ADH_ZINC"/>
    <property type="match status" value="1"/>
</dbReference>
<comment type="similarity">
    <text evidence="1">Belongs to the nuclease type I family.</text>
</comment>
<dbReference type="Proteomes" id="UP001165083">
    <property type="component" value="Unassembled WGS sequence"/>
</dbReference>
<evidence type="ECO:0000259" key="11">
    <source>
        <dbReference type="SMART" id="SM00829"/>
    </source>
</evidence>
<dbReference type="InterPro" id="IPR047109">
    <property type="entry name" value="CAD-like"/>
</dbReference>
<dbReference type="Pfam" id="PF08240">
    <property type="entry name" value="ADH_N"/>
    <property type="match status" value="1"/>
</dbReference>
<dbReference type="CDD" id="cd05283">
    <property type="entry name" value="CAD1"/>
    <property type="match status" value="1"/>
</dbReference>
<evidence type="ECO:0000313" key="13">
    <source>
        <dbReference type="Proteomes" id="UP001165083"/>
    </source>
</evidence>
<evidence type="ECO:0000256" key="6">
    <source>
        <dbReference type="ARBA" id="ARBA00022833"/>
    </source>
</evidence>
<dbReference type="InterPro" id="IPR003154">
    <property type="entry name" value="S1/P1nuclease"/>
</dbReference>
<dbReference type="Pfam" id="PF02265">
    <property type="entry name" value="S1-P1_nuclease"/>
    <property type="match status" value="1"/>
</dbReference>
<dbReference type="Gene3D" id="3.90.180.10">
    <property type="entry name" value="Medium-chain alcohol dehydrogenases, catalytic domain"/>
    <property type="match status" value="2"/>
</dbReference>
<dbReference type="GO" id="GO:0006308">
    <property type="term" value="P:DNA catabolic process"/>
    <property type="evidence" value="ECO:0007669"/>
    <property type="project" value="InterPro"/>
</dbReference>
<dbReference type="AlphaFoldDB" id="A0A9W6WNR6"/>
<dbReference type="InterPro" id="IPR008947">
    <property type="entry name" value="PLipase_C/P1_nuclease_dom_sf"/>
</dbReference>
<keyword evidence="4" id="KW-0255">Endonuclease</keyword>
<evidence type="ECO:0000256" key="2">
    <source>
        <dbReference type="ARBA" id="ARBA00022722"/>
    </source>
</evidence>
<evidence type="ECO:0000256" key="10">
    <source>
        <dbReference type="SAM" id="SignalP"/>
    </source>
</evidence>
<dbReference type="CDD" id="cd11010">
    <property type="entry name" value="S1-P1_nuclease"/>
    <property type="match status" value="1"/>
</dbReference>
<dbReference type="FunFam" id="1.10.575.10:FF:000003">
    <property type="entry name" value="Single strand-specific nuclease, putative"/>
    <property type="match status" value="1"/>
</dbReference>
<dbReference type="Gene3D" id="3.40.50.720">
    <property type="entry name" value="NAD(P)-binding Rossmann-like Domain"/>
    <property type="match status" value="2"/>
</dbReference>
<keyword evidence="13" id="KW-1185">Reference proteome</keyword>
<keyword evidence="3" id="KW-0479">Metal-binding</keyword>
<sequence>MKVFAASFAATAVVASLPTTLGWWDNGHMLVGEVAKQLLDDADVTTIESVLSRWDEDFPNTGEITTTAVWMDLIKCTSVGPTCASPVSPSITSMSDWHYIDLPLNINGEKWEDKDADLTLFDDTMGGDGVSVIEGALKSFKTTKSKWAANLFLRNFIHIFGDLHQPLHTVTGISEAFPQGDGGGNSETFASPCAFSNLHAVWDAAGGLYSLNKWSLNIDSFKPTLQSNASELIALLPSIPDNFTFSQYENATYDELYTALVTNSVLRKVILETYDYANTIVYSNLDLNATSSGSYPCPSSSYLAMAGEISQRRIALAGSRLAHGISLIELLIRKITLDQVYQAKPTLPCRQLQERFTRTPPRTKCKPWQYQSRSLGAEDVEVKISHCGVCGSDVHTIERDWYPTPYPWVAGHEIVGHVTQVGPDVKGLAVGDRVGVGGNVWACLNKDPTAPCRFCADGQDVMCDHLVFTFGGTYKDGSKTYGGFSDYIRVDNNFAFKIPDNIPSDVAAPLLCAGVTVFTPLKQERVKAGDRVGVIEKEARELGAKEFYDLSNEEDRKKALGTIDYLLLTADGKDMPFDLYLSLLRKCGTLIIAGAPTDPIKIMPYLLVPRAIRSIQDTKDMLELTSKANVRPIIQKLPMSKINEGFDLVRNGTVRYRVVLEN</sequence>
<dbReference type="GO" id="GO:0008270">
    <property type="term" value="F:zinc ion binding"/>
    <property type="evidence" value="ECO:0007669"/>
    <property type="project" value="InterPro"/>
</dbReference>